<dbReference type="GO" id="GO:0005886">
    <property type="term" value="C:plasma membrane"/>
    <property type="evidence" value="ECO:0007669"/>
    <property type="project" value="UniProtKB-SubCell"/>
</dbReference>
<dbReference type="GO" id="GO:0015171">
    <property type="term" value="F:amino acid transmembrane transporter activity"/>
    <property type="evidence" value="ECO:0007669"/>
    <property type="project" value="TreeGrafter"/>
</dbReference>
<feature type="transmembrane region" description="Helical" evidence="6">
    <location>
        <begin position="151"/>
        <end position="174"/>
    </location>
</feature>
<dbReference type="PANTHER" id="PTHR30086:SF20">
    <property type="entry name" value="ARGININE EXPORTER PROTEIN ARGO-RELATED"/>
    <property type="match status" value="1"/>
</dbReference>
<evidence type="ECO:0000256" key="4">
    <source>
        <dbReference type="ARBA" id="ARBA00022989"/>
    </source>
</evidence>
<dbReference type="AlphaFoldDB" id="A0A7Y0HDM2"/>
<evidence type="ECO:0000256" key="1">
    <source>
        <dbReference type="ARBA" id="ARBA00004651"/>
    </source>
</evidence>
<keyword evidence="2" id="KW-1003">Cell membrane</keyword>
<dbReference type="EMBL" id="JABBNT010000002">
    <property type="protein sequence ID" value="NMM43986.1"/>
    <property type="molecule type" value="Genomic_DNA"/>
</dbReference>
<gene>
    <name evidence="7" type="ORF">HH303_05830</name>
</gene>
<dbReference type="Pfam" id="PF01810">
    <property type="entry name" value="LysE"/>
    <property type="match status" value="1"/>
</dbReference>
<evidence type="ECO:0000256" key="5">
    <source>
        <dbReference type="ARBA" id="ARBA00023136"/>
    </source>
</evidence>
<dbReference type="Proteomes" id="UP000539372">
    <property type="component" value="Unassembled WGS sequence"/>
</dbReference>
<evidence type="ECO:0000256" key="6">
    <source>
        <dbReference type="SAM" id="Phobius"/>
    </source>
</evidence>
<organism evidence="7 8">
    <name type="scientific">Pacificispira spongiicola</name>
    <dbReference type="NCBI Taxonomy" id="2729598"/>
    <lineage>
        <taxon>Bacteria</taxon>
        <taxon>Pseudomonadati</taxon>
        <taxon>Pseudomonadota</taxon>
        <taxon>Alphaproteobacteria</taxon>
        <taxon>Rhodospirillales</taxon>
        <taxon>Rhodospirillaceae</taxon>
        <taxon>Pacificispira</taxon>
    </lineage>
</organism>
<keyword evidence="3 6" id="KW-0812">Transmembrane</keyword>
<evidence type="ECO:0000256" key="2">
    <source>
        <dbReference type="ARBA" id="ARBA00022475"/>
    </source>
</evidence>
<sequence>MVDLLVFAPACFALNLAFGPNNLLAMNHGGQGGIRFATAASTARLLVFAPMIAASALGLGVLLAASATAFSVMKLIGAAYLIWMGIKLLRSRPDADDIDSVRKGPTLRIAFRREGLSAISNPKAILIFAAFFPQFVDVQAYWESYAILGTVFLLLEMLAILIYATVGHFAAAFAATRLHWFQRASGIGMLVFGILLLLSPQPVSASR</sequence>
<dbReference type="InterPro" id="IPR001123">
    <property type="entry name" value="LeuE-type"/>
</dbReference>
<feature type="transmembrane region" description="Helical" evidence="6">
    <location>
        <begin position="180"/>
        <end position="198"/>
    </location>
</feature>
<reference evidence="7 8" key="1">
    <citation type="submission" date="2020-04" db="EMBL/GenBank/DDBJ databases">
        <title>Rhodospirillaceae bacterium KN72 isolated from deep sea.</title>
        <authorList>
            <person name="Zhang D.-C."/>
        </authorList>
    </citation>
    <scope>NUCLEOTIDE SEQUENCE [LARGE SCALE GENOMIC DNA]</scope>
    <source>
        <strain evidence="7 8">KN72</strain>
    </source>
</reference>
<proteinExistence type="predicted"/>
<keyword evidence="4 6" id="KW-1133">Transmembrane helix</keyword>
<protein>
    <submittedName>
        <fullName evidence="7">LysE family translocator</fullName>
    </submittedName>
</protein>
<keyword evidence="5 6" id="KW-0472">Membrane</keyword>
<keyword evidence="8" id="KW-1185">Reference proteome</keyword>
<accession>A0A7Y0HDM2</accession>
<evidence type="ECO:0000313" key="7">
    <source>
        <dbReference type="EMBL" id="NMM43986.1"/>
    </source>
</evidence>
<evidence type="ECO:0000313" key="8">
    <source>
        <dbReference type="Proteomes" id="UP000539372"/>
    </source>
</evidence>
<dbReference type="PIRSF" id="PIRSF006324">
    <property type="entry name" value="LeuE"/>
    <property type="match status" value="1"/>
</dbReference>
<comment type="caution">
    <text evidence="7">The sequence shown here is derived from an EMBL/GenBank/DDBJ whole genome shotgun (WGS) entry which is preliminary data.</text>
</comment>
<dbReference type="RefSeq" id="WP_169624302.1">
    <property type="nucleotide sequence ID" value="NZ_JABBNT010000002.1"/>
</dbReference>
<name>A0A7Y0HDM2_9PROT</name>
<feature type="transmembrane region" description="Helical" evidence="6">
    <location>
        <begin position="56"/>
        <end position="83"/>
    </location>
</feature>
<dbReference type="PANTHER" id="PTHR30086">
    <property type="entry name" value="ARGININE EXPORTER PROTEIN ARGO"/>
    <property type="match status" value="1"/>
</dbReference>
<comment type="subcellular location">
    <subcellularLocation>
        <location evidence="1">Cell membrane</location>
        <topology evidence="1">Multi-pass membrane protein</topology>
    </subcellularLocation>
</comment>
<evidence type="ECO:0000256" key="3">
    <source>
        <dbReference type="ARBA" id="ARBA00022692"/>
    </source>
</evidence>